<dbReference type="InterPro" id="IPR000421">
    <property type="entry name" value="FA58C"/>
</dbReference>
<dbReference type="Gene3D" id="2.60.120.260">
    <property type="entry name" value="Galactose-binding domain-like"/>
    <property type="match status" value="3"/>
</dbReference>
<dbReference type="SMR" id="A0A4U8QA05"/>
<dbReference type="Pfam" id="PF00703">
    <property type="entry name" value="Glyco_hydro_2"/>
    <property type="match status" value="1"/>
</dbReference>
<dbReference type="PROSITE" id="PS50022">
    <property type="entry name" value="FA58C_3"/>
    <property type="match status" value="1"/>
</dbReference>
<dbReference type="InterPro" id="IPR032311">
    <property type="entry name" value="DUF4982"/>
</dbReference>
<dbReference type="PRINTS" id="PR00132">
    <property type="entry name" value="GLHYDRLASE2"/>
</dbReference>
<dbReference type="InterPro" id="IPR011081">
    <property type="entry name" value="Big_4"/>
</dbReference>
<dbReference type="PROSITE" id="PS50853">
    <property type="entry name" value="FN3"/>
    <property type="match status" value="1"/>
</dbReference>
<evidence type="ECO:0000256" key="5">
    <source>
        <dbReference type="SAM" id="SignalP"/>
    </source>
</evidence>
<evidence type="ECO:0000256" key="4">
    <source>
        <dbReference type="SAM" id="Coils"/>
    </source>
</evidence>
<accession>A0A4U8QA05</accession>
<protein>
    <submittedName>
        <fullName evidence="8">Beta-galactosidase</fullName>
        <ecNumber evidence="8">3.2.1.23</ecNumber>
    </submittedName>
</protein>
<feature type="signal peptide" evidence="5">
    <location>
        <begin position="1"/>
        <end position="25"/>
    </location>
</feature>
<keyword evidence="9" id="KW-1185">Reference proteome</keyword>
<keyword evidence="5" id="KW-0732">Signal</keyword>
<dbReference type="Pfam" id="PF07532">
    <property type="entry name" value="Big_4"/>
    <property type="match status" value="4"/>
</dbReference>
<dbReference type="InterPro" id="IPR017853">
    <property type="entry name" value="GH"/>
</dbReference>
<keyword evidence="3 8" id="KW-0326">Glycosidase</keyword>
<dbReference type="Pfam" id="PF21606">
    <property type="entry name" value="BgaA-like_CBM"/>
    <property type="match status" value="1"/>
</dbReference>
<name>A0A4U8QA05_9FIRM</name>
<dbReference type="InterPro" id="IPR008964">
    <property type="entry name" value="Invasin/intimin_cell_adhesion"/>
</dbReference>
<proteinExistence type="inferred from homology"/>
<dbReference type="InterPro" id="IPR036156">
    <property type="entry name" value="Beta-gal/glucu_dom_sf"/>
</dbReference>
<evidence type="ECO:0000256" key="1">
    <source>
        <dbReference type="ARBA" id="ARBA00007401"/>
    </source>
</evidence>
<dbReference type="InterPro" id="IPR013783">
    <property type="entry name" value="Ig-like_fold"/>
</dbReference>
<feature type="domain" description="Fibronectin type-III" evidence="7">
    <location>
        <begin position="2067"/>
        <end position="2157"/>
    </location>
</feature>
<keyword evidence="2 8" id="KW-0378">Hydrolase</keyword>
<dbReference type="PANTHER" id="PTHR42732:SF1">
    <property type="entry name" value="BETA-MANNOSIDASE"/>
    <property type="match status" value="1"/>
</dbReference>
<dbReference type="SUPFAM" id="SSF49373">
    <property type="entry name" value="Invasin/intimin cell-adhesion fragments"/>
    <property type="match status" value="1"/>
</dbReference>
<dbReference type="Gene3D" id="2.60.40.10">
    <property type="entry name" value="Immunoglobulins"/>
    <property type="match status" value="4"/>
</dbReference>
<comment type="similarity">
    <text evidence="1">Belongs to the glycosyl hydrolase 2 family.</text>
</comment>
<dbReference type="Pfam" id="PF00041">
    <property type="entry name" value="fn3"/>
    <property type="match status" value="1"/>
</dbReference>
<dbReference type="InterPro" id="IPR006101">
    <property type="entry name" value="Glyco_hydro_2"/>
</dbReference>
<evidence type="ECO:0000313" key="9">
    <source>
        <dbReference type="Proteomes" id="UP000306509"/>
    </source>
</evidence>
<dbReference type="GO" id="GO:0004565">
    <property type="term" value="F:beta-galactosidase activity"/>
    <property type="evidence" value="ECO:0007669"/>
    <property type="project" value="UniProtKB-EC"/>
</dbReference>
<dbReference type="Pfam" id="PF00754">
    <property type="entry name" value="F5_F8_type_C"/>
    <property type="match status" value="1"/>
</dbReference>
<gene>
    <name evidence="8" type="primary">lacZ_6</name>
    <name evidence="8" type="ORF">DSM106044_04416</name>
</gene>
<evidence type="ECO:0000256" key="2">
    <source>
        <dbReference type="ARBA" id="ARBA00022801"/>
    </source>
</evidence>
<dbReference type="SUPFAM" id="SSF51445">
    <property type="entry name" value="(Trans)glycosidases"/>
    <property type="match status" value="1"/>
</dbReference>
<feature type="chain" id="PRO_5020979739" evidence="5">
    <location>
        <begin position="26"/>
        <end position="2245"/>
    </location>
</feature>
<dbReference type="InterPro" id="IPR008979">
    <property type="entry name" value="Galactose-bd-like_sf"/>
</dbReference>
<dbReference type="EC" id="3.2.1.23" evidence="8"/>
<dbReference type="SUPFAM" id="SSF49785">
    <property type="entry name" value="Galactose-binding domain-like"/>
    <property type="match status" value="2"/>
</dbReference>
<comment type="caution">
    <text evidence="8">The sequence shown here is derived from an EMBL/GenBank/DDBJ whole genome shotgun (WGS) entry which is preliminary data.</text>
</comment>
<dbReference type="Pfam" id="PF02836">
    <property type="entry name" value="Glyco_hydro_2_C"/>
    <property type="match status" value="1"/>
</dbReference>
<dbReference type="SMART" id="SM00060">
    <property type="entry name" value="FN3"/>
    <property type="match status" value="2"/>
</dbReference>
<dbReference type="GO" id="GO:0005975">
    <property type="term" value="P:carbohydrate metabolic process"/>
    <property type="evidence" value="ECO:0007669"/>
    <property type="project" value="InterPro"/>
</dbReference>
<evidence type="ECO:0000259" key="7">
    <source>
        <dbReference type="PROSITE" id="PS50853"/>
    </source>
</evidence>
<dbReference type="Pfam" id="PF16355">
    <property type="entry name" value="DUF4982"/>
    <property type="match status" value="1"/>
</dbReference>
<dbReference type="Gene3D" id="1.20.1270.90">
    <property type="entry name" value="AF1782-like"/>
    <property type="match status" value="3"/>
</dbReference>
<dbReference type="STRING" id="180332.GCA_000797495_00391"/>
<dbReference type="InterPro" id="IPR040605">
    <property type="entry name" value="Glyco_hydro2_dom5"/>
</dbReference>
<dbReference type="InterPro" id="IPR006103">
    <property type="entry name" value="Glyco_hydro_2_cat"/>
</dbReference>
<dbReference type="InterPro" id="IPR006102">
    <property type="entry name" value="Ig-like_GH2"/>
</dbReference>
<dbReference type="EMBL" id="QGQD01000086">
    <property type="protein sequence ID" value="TLC98665.1"/>
    <property type="molecule type" value="Genomic_DNA"/>
</dbReference>
<dbReference type="Gene3D" id="3.20.20.80">
    <property type="entry name" value="Glycosidases"/>
    <property type="match status" value="1"/>
</dbReference>
<dbReference type="Proteomes" id="UP000306509">
    <property type="component" value="Unassembled WGS sequence"/>
</dbReference>
<organism evidence="8 9">
    <name type="scientific">Robinsoniella peoriensis</name>
    <dbReference type="NCBI Taxonomy" id="180332"/>
    <lineage>
        <taxon>Bacteria</taxon>
        <taxon>Bacillati</taxon>
        <taxon>Bacillota</taxon>
        <taxon>Clostridia</taxon>
        <taxon>Lachnospirales</taxon>
        <taxon>Lachnospiraceae</taxon>
        <taxon>Robinsoniella</taxon>
    </lineage>
</organism>
<dbReference type="InterPro" id="IPR051913">
    <property type="entry name" value="GH2_Domain-Containing"/>
</dbReference>
<dbReference type="RefSeq" id="WP_138003681.1">
    <property type="nucleotide sequence ID" value="NZ_QGQD01000086.1"/>
</dbReference>
<reference evidence="8 9" key="1">
    <citation type="journal article" date="2019" name="Anaerobe">
        <title>Detection of Robinsoniella peoriensis in multiple bone samples of a trauma patient.</title>
        <authorList>
            <person name="Schrottner P."/>
            <person name="Hartwich K."/>
            <person name="Bunk B."/>
            <person name="Schober I."/>
            <person name="Helbig S."/>
            <person name="Rudolph W.W."/>
            <person name="Gunzer F."/>
        </authorList>
    </citation>
    <scope>NUCLEOTIDE SEQUENCE [LARGE SCALE GENOMIC DNA]</scope>
    <source>
        <strain evidence="8 9">DSM 106044</strain>
    </source>
</reference>
<dbReference type="InterPro" id="IPR049487">
    <property type="entry name" value="BgaA-like_CBM"/>
</dbReference>
<evidence type="ECO:0000313" key="8">
    <source>
        <dbReference type="EMBL" id="TLC98665.1"/>
    </source>
</evidence>
<dbReference type="CDD" id="cd00063">
    <property type="entry name" value="FN3"/>
    <property type="match status" value="1"/>
</dbReference>
<dbReference type="InterPro" id="IPR003961">
    <property type="entry name" value="FN3_dom"/>
</dbReference>
<evidence type="ECO:0000259" key="6">
    <source>
        <dbReference type="PROSITE" id="PS50022"/>
    </source>
</evidence>
<feature type="coiled-coil region" evidence="4">
    <location>
        <begin position="1966"/>
        <end position="1993"/>
    </location>
</feature>
<dbReference type="SUPFAM" id="SSF49265">
    <property type="entry name" value="Fibronectin type III"/>
    <property type="match status" value="1"/>
</dbReference>
<dbReference type="InterPro" id="IPR036116">
    <property type="entry name" value="FN3_sf"/>
</dbReference>
<dbReference type="InterPro" id="IPR006104">
    <property type="entry name" value="Glyco_hydro_2_N"/>
</dbReference>
<evidence type="ECO:0000256" key="3">
    <source>
        <dbReference type="ARBA" id="ARBA00023295"/>
    </source>
</evidence>
<feature type="domain" description="F5/8 type C" evidence="6">
    <location>
        <begin position="1049"/>
        <end position="1215"/>
    </location>
</feature>
<keyword evidence="4" id="KW-0175">Coiled coil</keyword>
<dbReference type="Pfam" id="PF18565">
    <property type="entry name" value="Glyco_hydro2_C5"/>
    <property type="match status" value="1"/>
</dbReference>
<dbReference type="PANTHER" id="PTHR42732">
    <property type="entry name" value="BETA-GALACTOSIDASE"/>
    <property type="match status" value="1"/>
</dbReference>
<dbReference type="Pfam" id="PF02837">
    <property type="entry name" value="Glyco_hydro_2_N"/>
    <property type="match status" value="1"/>
</dbReference>
<dbReference type="SUPFAM" id="SSF49303">
    <property type="entry name" value="beta-Galactosidase/glucuronidase domain"/>
    <property type="match status" value="1"/>
</dbReference>
<sequence length="2245" mass="246939" precursor="true">MKKRLVALGLTLCMVCSSISMTAFAKEEPEPAVSLLSSENETDRSMLFNDGWKFLLGDPGGAESKDFDDTSWRSLDLPHDWSIEFDFDYNSPATSECGYLDGGTGWYRKTFVLPESMKDKEISIDFGGVYMNSTTYVNGKSIGNYPYGYMPFTYNITDELVCDGKTKNVIAVKVVNQLQSSRWYSGSGIYRDVHLTVTDKVHVDHWGTQITTPDIANGAGTVNVTTKVKNDTGKEQTVQVRQTVLDGNGQAVTDPVTSEDVTLSSGDTQPVSQSTAVADPALWSTKDPNLYYLKTDIVKGDKVLDTSESRFGFRYTEFTTDNGFYLNGEWMKLYGVCMHHDQGSLGAVANYTAIERQMRIMKDMGVNAIRVTHNPADDKLIEICDKMGLMVIDEAFDTWQGGKKTYDYGRFFTKEATHPDAAPGQTWAEFDIKNMVERGKNFPSIIMWSIGNEIWTTNSSQGVQTAKNLVKWVKEIDTTRPTTIGEDKFRGNMGDTSSNLGNSNMVAVFDAVDIPGLNYSENRYDAQHREKPEWALYGSEIASATSSRGVYAHPDTVNSGASIPYQQSSYDTDCVGWGRTAQDSLVRDRDRKFIAGEFVWTGFDYIGEPTPWNQSTTTPPKSSYFGIVDTAGLPKDSYYLYQSQWTDVKENPMVHILPHWNWEDNNLKSKVTDRDGKIPVRVYTNARSVELYFKPASDTSDGIGTLVEQKKTFETVTPYKNVAEVKDNKDKEYQQTADGKLYLEWRLNYEPGTLTAVAYDKDGQKIAEDVVSSATDPASVSLSPEKNVLTADGRDISYIEVDITDANGNVVPTADNEVIFNVSGNGKIVGVDNGDASSHERYKDTNGVWKRKAFNGKAVVLVQSTKDAGSFTLTASSEGLRGDSVNVFTTETQVPADQILGYNAKAVTAILGEKVNLPEKVEAVYGDGTKQKLSVKWDDIPKELLEKEGVFQAAGTVETGDRIEIKVTIIGILGIKDVRVVTGVNEIPQLPDTAELVYTDGSQKKVNVIWDAIAPEQVAQTGEFEVKGTLEGIEKHSAKAIVRVTEELVYAKNIATREGSALYPKPSASYNNVEDYVNNHDNNMSSNINDGNISRTPSWNNWVNGNGDKKESWVQLEFEQAAQIGKAGIHFYTDGQTRKPAKVTIQTSMDGTTWTNVANQDHVDDFGDAAEDWAKEYPVNFDPVNAKFIRILMEGQPKEGGSKPVGISELKVYTGVAAVGETAALEDLKVNGESIEGFAADQFNYMVTSAYPYEIPTVTAAAADHGSVFVIPAQTIDDQTKVLVKSESGETEAVYTISFEKMPLKLSQAEIAVANTTILENSSEVITTKAILEDGTVLDSSLAAVEYKLSSRDGAKAEISKGKLNAIKEGTVTIQAEVTYNGAVIKASPVKVTIEKNKEEVQINSYEEVRVTTKPGIAPVLPGTVKASVEGSFERDVEVTWDSIPEADYSEFGSIRIRGFVVGQSLRPTAVIEVKDVVSAMQYALATPVNVIPSMPETTTVYYSDGTAVSEVPVIWEEMNQEQFNVADDTIVTVQGTAEKDGTTVPVTAQIRVTSTDVETSENYYQLRNGYELPFAVASFTNDGADSTDRVYKLNDGNISFAQQDADGKNIWCNWQRVGRPGDWVGVIMAKEGDVVERFADNLKVGFFKESGSNGIQYPTTLKIEYYTGPTDFEIPGFSEVKNPRGHIAEIADHPFNDDANWTEVTYLNADGEVMDTPPEIVSEDMTNIDFVPVKTCVVRVNMESDTSKAFGITEIQAFGKNVLLQTDYQVKDLKAGEASIEGFDPKISDYVMKLDNDTIPQISAEWTEGTKNASVTILQATKANPIAKVITLAENGMPDTQKIYTVKFNIPTDRTKLDKAVADAKSVEEGKYTKASYRYLADALKDAGELKADALQGEINDAVRAIYSAIDGLTEKADVKDLVKALQTADKMIEMSDAYTPDSLSGLPAAISNAQKIRDKDTAAQKEVNEAVKALNAEIQKVLKKADKKNLTALVQEVEKKDLSKYTPESAAAFKNVLAQAQHLLVDGNISINDQKKVDDMYQSLKSAESLLVMANAAKPDVKVQVPGAVNGVKVTRTYTASMNVTWQKAPRAEKYRVSVYRYSSKKWSVAGETTGTSMKIRNLAPGEKYSVKIAPLNESGLGVESLSVKTATRPLKAKIKSIKKYGKSSAKITSVKQSCTGYALYERVKPGKYTKVTAKSKNMLIRKGMKKGKTYTYKVRAYVKNGDQTYWGKYSKAIKYKVK</sequence>